<protein>
    <recommendedName>
        <fullName evidence="5">Glycosyltransferase family 61 protein</fullName>
    </recommendedName>
</protein>
<dbReference type="EMBL" id="CAKKNE010000002">
    <property type="protein sequence ID" value="CAH0369597.1"/>
    <property type="molecule type" value="Genomic_DNA"/>
</dbReference>
<sequence>MRAAIAWLTVAAANAQQASVARVPTQGSFGAELQARDQAYLDLSYVRTKKRKVLLHGTVDEQTQQALKTYGTTLKSDQLAAHSHNKFAIPITTDGTDPCPPNVTRHFTVKPWFWDNAWHARGVLRHFWNDLTALGHRLAEASHRHERLALDVFPDIPNDRIKLIDLILKPAFAGGIRGASTLFSSSETCLHLHWAVGPRVIGPVDGGGFSGERRAAADFWRHKLLEDGSIKDEDRDSDNYKPSVIFVGRSCAGRGAARCIRNDGLANLKKAFENRGWRVDANCCAWSDARKTLRSFAGADIVLGPHGAGLANALLARRGLVLVEVHGDFGAELDLFRKVADGRAGGYVSVKGRFSGLGGMRFTPEDASQIAACAVNVWLDGRNARVANATVTTSSGTLAACGRVGPDPSSPKLFVGSRKRLGSGGALIEGAAVVGHDVDCSSPGKPAPNKYVCPEAVDRTVQGRPGVPGPPQQPGRRRPPG</sequence>
<dbReference type="OrthoDB" id="529273at2759"/>
<dbReference type="AlphaFoldDB" id="A0A8J2SM25"/>
<keyword evidence="4" id="KW-1185">Reference proteome</keyword>
<dbReference type="Proteomes" id="UP000789595">
    <property type="component" value="Unassembled WGS sequence"/>
</dbReference>
<evidence type="ECO:0000256" key="1">
    <source>
        <dbReference type="SAM" id="MobiDB-lite"/>
    </source>
</evidence>
<keyword evidence="2" id="KW-0732">Signal</keyword>
<name>A0A8J2SM25_9STRA</name>
<organism evidence="3 4">
    <name type="scientific">Pelagomonas calceolata</name>
    <dbReference type="NCBI Taxonomy" id="35677"/>
    <lineage>
        <taxon>Eukaryota</taxon>
        <taxon>Sar</taxon>
        <taxon>Stramenopiles</taxon>
        <taxon>Ochrophyta</taxon>
        <taxon>Pelagophyceae</taxon>
        <taxon>Pelagomonadales</taxon>
        <taxon>Pelagomonadaceae</taxon>
        <taxon>Pelagomonas</taxon>
    </lineage>
</organism>
<gene>
    <name evidence="3" type="ORF">PECAL_2P27240</name>
</gene>
<feature type="signal peptide" evidence="2">
    <location>
        <begin position="1"/>
        <end position="15"/>
    </location>
</feature>
<feature type="chain" id="PRO_5035170819" description="Glycosyltransferase family 61 protein" evidence="2">
    <location>
        <begin position="16"/>
        <end position="481"/>
    </location>
</feature>
<comment type="caution">
    <text evidence="3">The sequence shown here is derived from an EMBL/GenBank/DDBJ whole genome shotgun (WGS) entry which is preliminary data.</text>
</comment>
<reference evidence="3" key="1">
    <citation type="submission" date="2021-11" db="EMBL/GenBank/DDBJ databases">
        <authorList>
            <consortium name="Genoscope - CEA"/>
            <person name="William W."/>
        </authorList>
    </citation>
    <scope>NUCLEOTIDE SEQUENCE</scope>
</reference>
<evidence type="ECO:0000313" key="3">
    <source>
        <dbReference type="EMBL" id="CAH0369597.1"/>
    </source>
</evidence>
<accession>A0A8J2SM25</accession>
<proteinExistence type="predicted"/>
<feature type="region of interest" description="Disordered" evidence="1">
    <location>
        <begin position="457"/>
        <end position="481"/>
    </location>
</feature>
<evidence type="ECO:0000256" key="2">
    <source>
        <dbReference type="SAM" id="SignalP"/>
    </source>
</evidence>
<evidence type="ECO:0000313" key="4">
    <source>
        <dbReference type="Proteomes" id="UP000789595"/>
    </source>
</evidence>
<evidence type="ECO:0008006" key="5">
    <source>
        <dbReference type="Google" id="ProtNLM"/>
    </source>
</evidence>